<feature type="compositionally biased region" description="Polar residues" evidence="1">
    <location>
        <begin position="123"/>
        <end position="135"/>
    </location>
</feature>
<reference evidence="2" key="1">
    <citation type="submission" date="2020-10" db="EMBL/GenBank/DDBJ databases">
        <title>Unveiling of a novel bifunctional photoreceptor, Dualchrome1, isolated from a cosmopolitan green alga.</title>
        <authorList>
            <person name="Suzuki S."/>
            <person name="Kawachi M."/>
        </authorList>
    </citation>
    <scope>NUCLEOTIDE SEQUENCE</scope>
    <source>
        <strain evidence="2">NIES 2893</strain>
    </source>
</reference>
<gene>
    <name evidence="2" type="ORF">PPROV_000872800</name>
</gene>
<protein>
    <submittedName>
        <fullName evidence="2">Uncharacterized protein</fullName>
    </submittedName>
</protein>
<accession>A0A830HTG2</accession>
<dbReference type="AlphaFoldDB" id="A0A830HTG2"/>
<dbReference type="EMBL" id="BNJQ01000027">
    <property type="protein sequence ID" value="GHP09995.1"/>
    <property type="molecule type" value="Genomic_DNA"/>
</dbReference>
<organism evidence="2 3">
    <name type="scientific">Pycnococcus provasolii</name>
    <dbReference type="NCBI Taxonomy" id="41880"/>
    <lineage>
        <taxon>Eukaryota</taxon>
        <taxon>Viridiplantae</taxon>
        <taxon>Chlorophyta</taxon>
        <taxon>Pseudoscourfieldiophyceae</taxon>
        <taxon>Pseudoscourfieldiales</taxon>
        <taxon>Pycnococcaceae</taxon>
        <taxon>Pycnococcus</taxon>
    </lineage>
</organism>
<evidence type="ECO:0000313" key="3">
    <source>
        <dbReference type="Proteomes" id="UP000660262"/>
    </source>
</evidence>
<keyword evidence="3" id="KW-1185">Reference proteome</keyword>
<name>A0A830HTG2_9CHLO</name>
<comment type="caution">
    <text evidence="2">The sequence shown here is derived from an EMBL/GenBank/DDBJ whole genome shotgun (WGS) entry which is preliminary data.</text>
</comment>
<evidence type="ECO:0000256" key="1">
    <source>
        <dbReference type="SAM" id="MobiDB-lite"/>
    </source>
</evidence>
<proteinExistence type="predicted"/>
<dbReference type="Proteomes" id="UP000660262">
    <property type="component" value="Unassembled WGS sequence"/>
</dbReference>
<sequence length="159" mass="16981">MPEVAAKKPSQQLPPIVPPLRDLGTIEGADSAETEAAQWLQLSSRLMADAKAALAMAYHSELDSPDSIPSPTNVARLGALSSAEAHMALEFQRVAGANSVDLREIPESGHLSMPVTSKLFPNRYSTGQLDQLSASTEEKRYSNPDVTTATVIPPPPHAR</sequence>
<evidence type="ECO:0000313" key="2">
    <source>
        <dbReference type="EMBL" id="GHP09995.1"/>
    </source>
</evidence>
<feature type="region of interest" description="Disordered" evidence="1">
    <location>
        <begin position="107"/>
        <end position="159"/>
    </location>
</feature>